<comment type="caution">
    <text evidence="3">The sequence shown here is derived from an EMBL/GenBank/DDBJ whole genome shotgun (WGS) entry which is preliminary data.</text>
</comment>
<feature type="compositionally biased region" description="Polar residues" evidence="1">
    <location>
        <begin position="35"/>
        <end position="60"/>
    </location>
</feature>
<gene>
    <name evidence="3" type="ORF">NG799_21815</name>
</gene>
<organism evidence="3 4">
    <name type="scientific">Laspinema palackyanum D2a</name>
    <dbReference type="NCBI Taxonomy" id="2953684"/>
    <lineage>
        <taxon>Bacteria</taxon>
        <taxon>Bacillati</taxon>
        <taxon>Cyanobacteriota</taxon>
        <taxon>Cyanophyceae</taxon>
        <taxon>Oscillatoriophycideae</taxon>
        <taxon>Oscillatoriales</taxon>
        <taxon>Laspinemataceae</taxon>
        <taxon>Laspinema</taxon>
        <taxon>Laspinema palackyanum</taxon>
    </lineage>
</organism>
<feature type="compositionally biased region" description="Polar residues" evidence="1">
    <location>
        <begin position="9"/>
        <end position="22"/>
    </location>
</feature>
<evidence type="ECO:0000313" key="3">
    <source>
        <dbReference type="EMBL" id="MCT7968952.1"/>
    </source>
</evidence>
<accession>A0ABT2MW34</accession>
<evidence type="ECO:0000259" key="2">
    <source>
        <dbReference type="Pfam" id="PF13699"/>
    </source>
</evidence>
<evidence type="ECO:0000313" key="4">
    <source>
        <dbReference type="Proteomes" id="UP001525890"/>
    </source>
</evidence>
<feature type="compositionally biased region" description="Polar residues" evidence="1">
    <location>
        <begin position="148"/>
        <end position="159"/>
    </location>
</feature>
<feature type="region of interest" description="Disordered" evidence="1">
    <location>
        <begin position="139"/>
        <end position="162"/>
    </location>
</feature>
<feature type="region of interest" description="Disordered" evidence="1">
    <location>
        <begin position="1"/>
        <end position="81"/>
    </location>
</feature>
<proteinExistence type="predicted"/>
<sequence length="523" mass="57246">MASGRKIQRNQPTATSVPQTGLFQPRPFAAPAQPETASPQVQQTPEVQAKLENQPTSNRLSRVDFSAPPPIQPKLTIGAPGDKYEQEADTIARKVVQQIHAPASPEAPAVQRQIVPTPVAQGHSFHSAIMPKLTIQRQDEEAAPDLESSISRAKSSGSPLDNAIRPKMEGAFGADFSGVRVHTDANSDTLNRSISARAFTTGQHIFFKKGEYNPSSSGGQELLAHELTHVVQQTSNNVQRKEQPLITQQAENTTIQRALGKYNGSSFIEKSWVFYRKNPQITPLGLSGFNFANSQVGSIVIMGTPSQVQSDINRVSGQDMLVSFAHEISGQFQNYRHNEEDAYYDRTRNFNFQLSASVDRVTLGGPRMQEVLDVRGMVINQLTNDLVGFALGVFQGAYEPKIWTDMIQGGTDAYGVYQNLKEPKAYPDFNSNPQTGTVVDIVTISPVIMPGSDSWVYATVDVGAVKDGATSVIIPSAKIQELLGYLPIFDDTEVGEYEEGGPINPIYEYHSISASYTPSRSRF</sequence>
<dbReference type="Proteomes" id="UP001525890">
    <property type="component" value="Unassembled WGS sequence"/>
</dbReference>
<dbReference type="RefSeq" id="WP_368008432.1">
    <property type="nucleotide sequence ID" value="NZ_JAMXFF010000040.1"/>
</dbReference>
<dbReference type="Pfam" id="PF13699">
    <property type="entry name" value="eCIS_core"/>
    <property type="match status" value="1"/>
</dbReference>
<dbReference type="InterPro" id="IPR025295">
    <property type="entry name" value="eCIS_core_dom"/>
</dbReference>
<dbReference type="EMBL" id="JAMXFF010000040">
    <property type="protein sequence ID" value="MCT7968952.1"/>
    <property type="molecule type" value="Genomic_DNA"/>
</dbReference>
<keyword evidence="4" id="KW-1185">Reference proteome</keyword>
<feature type="domain" description="eCIS core" evidence="2">
    <location>
        <begin position="159"/>
        <end position="235"/>
    </location>
</feature>
<evidence type="ECO:0000256" key="1">
    <source>
        <dbReference type="SAM" id="MobiDB-lite"/>
    </source>
</evidence>
<protein>
    <submittedName>
        <fullName evidence="3">DUF4157 domain-containing protein</fullName>
    </submittedName>
</protein>
<feature type="compositionally biased region" description="Low complexity" evidence="1">
    <location>
        <begin position="23"/>
        <end position="34"/>
    </location>
</feature>
<reference evidence="3 4" key="1">
    <citation type="journal article" date="2022" name="Front. Microbiol.">
        <title>High genomic differentiation and limited gene flow indicate recent cryptic speciation within the genus Laspinema (cyanobacteria).</title>
        <authorList>
            <person name="Stanojkovic A."/>
            <person name="Skoupy S."/>
            <person name="Skaloud P."/>
            <person name="Dvorak P."/>
        </authorList>
    </citation>
    <scope>NUCLEOTIDE SEQUENCE [LARGE SCALE GENOMIC DNA]</scope>
    <source>
        <strain evidence="3 4">D2a</strain>
    </source>
</reference>
<name>A0ABT2MW34_9CYAN</name>